<evidence type="ECO:0000256" key="1">
    <source>
        <dbReference type="SAM" id="MobiDB-lite"/>
    </source>
</evidence>
<accession>R9PAB2</accession>
<sequence>MRLCLRGKLPTSVCLQQLLYRSRSSYPSTTNDVNINQSMYDSHNTLATQNTITHDNLAQSSLSIDQPSTQTNVNQSNIAGDQKSSQLNDSSSYTRRSIVDNSLDSTENPQKDSNKTERSICNTLKTMRTTPA</sequence>
<evidence type="ECO:0000313" key="3">
    <source>
        <dbReference type="Proteomes" id="UP000014071"/>
    </source>
</evidence>
<gene>
    <name evidence="2" type="ORF">PHSY_005877</name>
</gene>
<protein>
    <submittedName>
        <fullName evidence="2">Uncharacterized protein</fullName>
    </submittedName>
</protein>
<evidence type="ECO:0000313" key="2">
    <source>
        <dbReference type="EMBL" id="GAC98284.1"/>
    </source>
</evidence>
<reference evidence="3" key="1">
    <citation type="journal article" date="2013" name="Genome Announc.">
        <title>Draft genome sequence of the basidiomycetous yeast-like fungus Pseudozyma hubeiensis SY62, which produces an abundant amount of the biosurfactant mannosylerythritol lipids.</title>
        <authorList>
            <person name="Konishi M."/>
            <person name="Hatada Y."/>
            <person name="Horiuchi J."/>
        </authorList>
    </citation>
    <scope>NUCLEOTIDE SEQUENCE [LARGE SCALE GENOMIC DNA]</scope>
    <source>
        <strain evidence="3">SY62</strain>
    </source>
</reference>
<feature type="compositionally biased region" description="Polar residues" evidence="1">
    <location>
        <begin position="64"/>
        <end position="108"/>
    </location>
</feature>
<dbReference type="EMBL" id="DF238820">
    <property type="protein sequence ID" value="GAC98284.1"/>
    <property type="molecule type" value="Genomic_DNA"/>
</dbReference>
<proteinExistence type="predicted"/>
<dbReference type="HOGENOM" id="CLU_1917996_0_0_1"/>
<feature type="compositionally biased region" description="Basic and acidic residues" evidence="1">
    <location>
        <begin position="109"/>
        <end position="118"/>
    </location>
</feature>
<name>R9PAB2_PSEHS</name>
<feature type="region of interest" description="Disordered" evidence="1">
    <location>
        <begin position="64"/>
        <end position="119"/>
    </location>
</feature>
<dbReference type="Proteomes" id="UP000014071">
    <property type="component" value="Unassembled WGS sequence"/>
</dbReference>
<dbReference type="RefSeq" id="XP_012191871.1">
    <property type="nucleotide sequence ID" value="XM_012336481.1"/>
</dbReference>
<keyword evidence="3" id="KW-1185">Reference proteome</keyword>
<organism evidence="2 3">
    <name type="scientific">Pseudozyma hubeiensis (strain SY62)</name>
    <name type="common">Yeast</name>
    <dbReference type="NCBI Taxonomy" id="1305764"/>
    <lineage>
        <taxon>Eukaryota</taxon>
        <taxon>Fungi</taxon>
        <taxon>Dikarya</taxon>
        <taxon>Basidiomycota</taxon>
        <taxon>Ustilaginomycotina</taxon>
        <taxon>Ustilaginomycetes</taxon>
        <taxon>Ustilaginales</taxon>
        <taxon>Ustilaginaceae</taxon>
        <taxon>Pseudozyma</taxon>
    </lineage>
</organism>
<dbReference type="GeneID" id="24111150"/>
<dbReference type="AlphaFoldDB" id="R9PAB2"/>